<dbReference type="AlphaFoldDB" id="A0A6N3DT17"/>
<feature type="domain" description="Peptidase M50" evidence="8">
    <location>
        <begin position="57"/>
        <end position="244"/>
    </location>
</feature>
<evidence type="ECO:0000256" key="3">
    <source>
        <dbReference type="ARBA" id="ARBA00007931"/>
    </source>
</evidence>
<reference evidence="9" key="1">
    <citation type="submission" date="2019-11" db="EMBL/GenBank/DDBJ databases">
        <authorList>
            <person name="Feng L."/>
        </authorList>
    </citation>
    <scope>NUCLEOTIDE SEQUENCE</scope>
    <source>
        <strain evidence="9">CParaputrificumLFYP93</strain>
    </source>
</reference>
<keyword evidence="5 7" id="KW-1133">Transmembrane helix</keyword>
<evidence type="ECO:0000259" key="8">
    <source>
        <dbReference type="Pfam" id="PF02163"/>
    </source>
</evidence>
<dbReference type="Pfam" id="PF02163">
    <property type="entry name" value="Peptidase_M50"/>
    <property type="match status" value="1"/>
</dbReference>
<proteinExistence type="inferred from homology"/>
<keyword evidence="6 7" id="KW-0472">Membrane</keyword>
<feature type="transmembrane region" description="Helical" evidence="7">
    <location>
        <begin position="15"/>
        <end position="36"/>
    </location>
</feature>
<evidence type="ECO:0000256" key="2">
    <source>
        <dbReference type="ARBA" id="ARBA00004141"/>
    </source>
</evidence>
<keyword evidence="4 7" id="KW-0812">Transmembrane</keyword>
<evidence type="ECO:0000256" key="7">
    <source>
        <dbReference type="SAM" id="Phobius"/>
    </source>
</evidence>
<evidence type="ECO:0000256" key="5">
    <source>
        <dbReference type="ARBA" id="ARBA00022989"/>
    </source>
</evidence>
<feature type="transmembrane region" description="Helical" evidence="7">
    <location>
        <begin position="155"/>
        <end position="177"/>
    </location>
</feature>
<feature type="transmembrane region" description="Helical" evidence="7">
    <location>
        <begin position="48"/>
        <end position="73"/>
    </location>
</feature>
<dbReference type="EMBL" id="CACRTV010000048">
    <property type="protein sequence ID" value="VYU32040.1"/>
    <property type="molecule type" value="Genomic_DNA"/>
</dbReference>
<dbReference type="GO" id="GO:0016020">
    <property type="term" value="C:membrane"/>
    <property type="evidence" value="ECO:0007669"/>
    <property type="project" value="UniProtKB-SubCell"/>
</dbReference>
<sequence>MNKTSNEKNKNKKRILFFIGCIVVCFLGGVFLGKTISLKSIGFRPIDFFIILISLYVWMFISINIHEFGHFIFGKKAKYKLIGYSIACFNWFYENGKVKFYLKFNKEIGGLCCMMPTKESTRKDHLLFISGGVIFNFISILLMLFGVFLMPSGKVLLKGILIAGIVVTSLLAIMNFIPIKSIGIATDGNIFWSILRNEPSGEIYLKILDVTNKLRGGLSFKDLDLDSNLNIKSSEKVDVATIQIVLYEYFKDLDLENIEGVKNKIKFLENHINIIPEYSRPGFYNEFIYYYSAIELREEKAKKYFTKTKKLLLNDKDINGRRTLASYKLFIENDYEEAKICCFDGLSVKDKFPFKGQALLEEKLIMRILDKVNGRNNNE</sequence>
<comment type="cofactor">
    <cofactor evidence="1">
        <name>Zn(2+)</name>
        <dbReference type="ChEBI" id="CHEBI:29105"/>
    </cofactor>
</comment>
<organism evidence="9">
    <name type="scientific">Clostridium paraputrificum</name>
    <dbReference type="NCBI Taxonomy" id="29363"/>
    <lineage>
        <taxon>Bacteria</taxon>
        <taxon>Bacillati</taxon>
        <taxon>Bacillota</taxon>
        <taxon>Clostridia</taxon>
        <taxon>Eubacteriales</taxon>
        <taxon>Clostridiaceae</taxon>
        <taxon>Clostridium</taxon>
    </lineage>
</organism>
<comment type="subcellular location">
    <subcellularLocation>
        <location evidence="2">Membrane</location>
        <topology evidence="2">Multi-pass membrane protein</topology>
    </subcellularLocation>
</comment>
<protein>
    <recommendedName>
        <fullName evidence="8">Peptidase M50 domain-containing protein</fullName>
    </recommendedName>
</protein>
<comment type="similarity">
    <text evidence="3">Belongs to the peptidase M50B family.</text>
</comment>
<dbReference type="CDD" id="cd05709">
    <property type="entry name" value="S2P-M50"/>
    <property type="match status" value="1"/>
</dbReference>
<accession>A0A6N3DT17</accession>
<gene>
    <name evidence="9" type="ORF">CPLFYP93_01970</name>
</gene>
<evidence type="ECO:0000256" key="1">
    <source>
        <dbReference type="ARBA" id="ARBA00001947"/>
    </source>
</evidence>
<evidence type="ECO:0000256" key="6">
    <source>
        <dbReference type="ARBA" id="ARBA00023136"/>
    </source>
</evidence>
<evidence type="ECO:0000256" key="4">
    <source>
        <dbReference type="ARBA" id="ARBA00022692"/>
    </source>
</evidence>
<feature type="transmembrane region" description="Helical" evidence="7">
    <location>
        <begin position="126"/>
        <end position="149"/>
    </location>
</feature>
<dbReference type="RefSeq" id="WP_156561291.1">
    <property type="nucleotide sequence ID" value="NZ_CACRTV010000048.1"/>
</dbReference>
<dbReference type="InterPro" id="IPR008915">
    <property type="entry name" value="Peptidase_M50"/>
</dbReference>
<dbReference type="GO" id="GO:0006508">
    <property type="term" value="P:proteolysis"/>
    <property type="evidence" value="ECO:0007669"/>
    <property type="project" value="InterPro"/>
</dbReference>
<evidence type="ECO:0000313" key="9">
    <source>
        <dbReference type="EMBL" id="VYU32040.1"/>
    </source>
</evidence>
<name>A0A6N3DT17_9CLOT</name>